<proteinExistence type="predicted"/>
<dbReference type="EMBL" id="KQ415669">
    <property type="protein sequence ID" value="KOG01055.1"/>
    <property type="molecule type" value="Genomic_DNA"/>
</dbReference>
<dbReference type="AlphaFoldDB" id="A0A0L8IHW9"/>
<reference evidence="1" key="1">
    <citation type="submission" date="2015-07" db="EMBL/GenBank/DDBJ databases">
        <title>MeaNS - Measles Nucleotide Surveillance Program.</title>
        <authorList>
            <person name="Tran T."/>
            <person name="Druce J."/>
        </authorList>
    </citation>
    <scope>NUCLEOTIDE SEQUENCE</scope>
    <source>
        <strain evidence="1">UCB-OBI-ISO-001</strain>
        <tissue evidence="1">Gonad</tissue>
    </source>
</reference>
<protein>
    <submittedName>
        <fullName evidence="1">Uncharacterized protein</fullName>
    </submittedName>
</protein>
<name>A0A0L8IHW9_OCTBM</name>
<evidence type="ECO:0000313" key="1">
    <source>
        <dbReference type="EMBL" id="KOG01055.1"/>
    </source>
</evidence>
<sequence>MHSNVNTNGNNRRELSANKHGILETHLTGIQFMTITNMKAKEP</sequence>
<organism evidence="1">
    <name type="scientific">Octopus bimaculoides</name>
    <name type="common">California two-spotted octopus</name>
    <dbReference type="NCBI Taxonomy" id="37653"/>
    <lineage>
        <taxon>Eukaryota</taxon>
        <taxon>Metazoa</taxon>
        <taxon>Spiralia</taxon>
        <taxon>Lophotrochozoa</taxon>
        <taxon>Mollusca</taxon>
        <taxon>Cephalopoda</taxon>
        <taxon>Coleoidea</taxon>
        <taxon>Octopodiformes</taxon>
        <taxon>Octopoda</taxon>
        <taxon>Incirrata</taxon>
        <taxon>Octopodidae</taxon>
        <taxon>Octopus</taxon>
    </lineage>
</organism>
<accession>A0A0L8IHW9</accession>
<gene>
    <name evidence="1" type="ORF">OCBIM_22010617mg</name>
</gene>